<dbReference type="AlphaFoldDB" id="A0A8H5BBP2"/>
<accession>A0A8H5BBP2</accession>
<dbReference type="OrthoDB" id="2422225at2759"/>
<sequence>MQQALARLPFGEQSAVPALASISTMRSSSFDPHGPVPKCLRLSDSSLKAMEVHIKNVGLEHHRFTYSVKDQILSYEAQPDRAFQLFTQLGIHIPADSERDVQSKMSIQKTDKKALQNEKTRATRHIQCQCGTDNTAGRHASKKRQMPWKNVGCLVWVKLVTVHEPEHGNMIAIDEISGILDHSEACSNQIEMDRNPTVPLNAELRDHALALLRKHVPVSLLQSECAAWANEKWPSGIPGDRYSRYYLTAYDTCSLYRTIAQELGISQRTSAEENLDKWFRRDKPQPPSPILTESCFHYQAHIKPVSDRFEIIISTPEMKESAWKYGHNQQVLMDLTFGFSSARALLVILLVLNSENTGIPICFIIFTARDTAKATHADYDTQILTDLLERFKKSMGTNNLGEAFNIAVANTDNDVRERTALSTLWPSILLILCMFHIWQSWRNGLNRCLACIPKGPDRQAVRSHLGKFLMRLLKEITDHEEARTLYIAEVAFWKQEGRKRDSISKKQAKGALAFLKYFELYLKVKAYWFSWSPAGAIEAARQLRLPIKCIARTNNPLESFNGRIKNKYWQPYQHSGRLPRIDLWIRLTITDIMPDFFEKLKRTKKLENYYHGLRTIQTGDPKPPAQSSTLVAELSFDDSADTLSDSSLTLASGDIAACILVNITALSTSLSP</sequence>
<organism evidence="1 2">
    <name type="scientific">Ephemerocybe angulata</name>
    <dbReference type="NCBI Taxonomy" id="980116"/>
    <lineage>
        <taxon>Eukaryota</taxon>
        <taxon>Fungi</taxon>
        <taxon>Dikarya</taxon>
        <taxon>Basidiomycota</taxon>
        <taxon>Agaricomycotina</taxon>
        <taxon>Agaricomycetes</taxon>
        <taxon>Agaricomycetidae</taxon>
        <taxon>Agaricales</taxon>
        <taxon>Agaricineae</taxon>
        <taxon>Psathyrellaceae</taxon>
        <taxon>Ephemerocybe</taxon>
    </lineage>
</organism>
<dbReference type="EMBL" id="JAACJK010000169">
    <property type="protein sequence ID" value="KAF5320405.1"/>
    <property type="molecule type" value="Genomic_DNA"/>
</dbReference>
<keyword evidence="2" id="KW-1185">Reference proteome</keyword>
<reference evidence="1 2" key="1">
    <citation type="journal article" date="2020" name="ISME J.">
        <title>Uncovering the hidden diversity of litter-decomposition mechanisms in mushroom-forming fungi.</title>
        <authorList>
            <person name="Floudas D."/>
            <person name="Bentzer J."/>
            <person name="Ahren D."/>
            <person name="Johansson T."/>
            <person name="Persson P."/>
            <person name="Tunlid A."/>
        </authorList>
    </citation>
    <scope>NUCLEOTIDE SEQUENCE [LARGE SCALE GENOMIC DNA]</scope>
    <source>
        <strain evidence="1 2">CBS 175.51</strain>
    </source>
</reference>
<protein>
    <recommendedName>
        <fullName evidence="3">MULE transposase domain-containing protein</fullName>
    </recommendedName>
</protein>
<evidence type="ECO:0008006" key="3">
    <source>
        <dbReference type="Google" id="ProtNLM"/>
    </source>
</evidence>
<evidence type="ECO:0000313" key="1">
    <source>
        <dbReference type="EMBL" id="KAF5320405.1"/>
    </source>
</evidence>
<name>A0A8H5BBP2_9AGAR</name>
<dbReference type="Proteomes" id="UP000541558">
    <property type="component" value="Unassembled WGS sequence"/>
</dbReference>
<comment type="caution">
    <text evidence="1">The sequence shown here is derived from an EMBL/GenBank/DDBJ whole genome shotgun (WGS) entry which is preliminary data.</text>
</comment>
<proteinExistence type="predicted"/>
<gene>
    <name evidence="1" type="ORF">D9611_010750</name>
</gene>
<evidence type="ECO:0000313" key="2">
    <source>
        <dbReference type="Proteomes" id="UP000541558"/>
    </source>
</evidence>